<evidence type="ECO:0000256" key="1">
    <source>
        <dbReference type="SAM" id="MobiDB-lite"/>
    </source>
</evidence>
<dbReference type="Proteomes" id="UP000011087">
    <property type="component" value="Unassembled WGS sequence"/>
</dbReference>
<evidence type="ECO:0000313" key="5">
    <source>
        <dbReference type="EnsemblProtists" id="EKX41264"/>
    </source>
</evidence>
<keyword evidence="6" id="KW-1185">Reference proteome</keyword>
<accession>L1IZF3</accession>
<dbReference type="GeneID" id="17297927"/>
<feature type="compositionally biased region" description="Basic and acidic residues" evidence="1">
    <location>
        <begin position="71"/>
        <end position="94"/>
    </location>
</feature>
<evidence type="ECO:0000313" key="4">
    <source>
        <dbReference type="EMBL" id="EKX41264.1"/>
    </source>
</evidence>
<evidence type="ECO:0000313" key="6">
    <source>
        <dbReference type="Proteomes" id="UP000011087"/>
    </source>
</evidence>
<reference evidence="6" key="2">
    <citation type="submission" date="2012-11" db="EMBL/GenBank/DDBJ databases">
        <authorList>
            <person name="Kuo A."/>
            <person name="Curtis B.A."/>
            <person name="Tanifuji G."/>
            <person name="Burki F."/>
            <person name="Gruber A."/>
            <person name="Irimia M."/>
            <person name="Maruyama S."/>
            <person name="Arias M.C."/>
            <person name="Ball S.G."/>
            <person name="Gile G.H."/>
            <person name="Hirakawa Y."/>
            <person name="Hopkins J.F."/>
            <person name="Rensing S.A."/>
            <person name="Schmutz J."/>
            <person name="Symeonidi A."/>
            <person name="Elias M."/>
            <person name="Eveleigh R.J."/>
            <person name="Herman E.K."/>
            <person name="Klute M.J."/>
            <person name="Nakayama T."/>
            <person name="Obornik M."/>
            <person name="Reyes-Prieto A."/>
            <person name="Armbrust E.V."/>
            <person name="Aves S.J."/>
            <person name="Beiko R.G."/>
            <person name="Coutinho P."/>
            <person name="Dacks J.B."/>
            <person name="Durnford D.G."/>
            <person name="Fast N.M."/>
            <person name="Green B.R."/>
            <person name="Grisdale C."/>
            <person name="Hempe F."/>
            <person name="Henrissat B."/>
            <person name="Hoppner M.P."/>
            <person name="Ishida K.-I."/>
            <person name="Kim E."/>
            <person name="Koreny L."/>
            <person name="Kroth P.G."/>
            <person name="Liu Y."/>
            <person name="Malik S.-B."/>
            <person name="Maier U.G."/>
            <person name="McRose D."/>
            <person name="Mock T."/>
            <person name="Neilson J.A."/>
            <person name="Onodera N.T."/>
            <person name="Poole A.M."/>
            <person name="Pritham E.J."/>
            <person name="Richards T.A."/>
            <person name="Rocap G."/>
            <person name="Roy S.W."/>
            <person name="Sarai C."/>
            <person name="Schaack S."/>
            <person name="Shirato S."/>
            <person name="Slamovits C.H."/>
            <person name="Spencer D.F."/>
            <person name="Suzuki S."/>
            <person name="Worden A.Z."/>
            <person name="Zauner S."/>
            <person name="Barry K."/>
            <person name="Bell C."/>
            <person name="Bharti A.K."/>
            <person name="Crow J.A."/>
            <person name="Grimwood J."/>
            <person name="Kramer R."/>
            <person name="Lindquist E."/>
            <person name="Lucas S."/>
            <person name="Salamov A."/>
            <person name="McFadden G.I."/>
            <person name="Lane C.E."/>
            <person name="Keeling P.J."/>
            <person name="Gray M.W."/>
            <person name="Grigoriev I.V."/>
            <person name="Archibald J.M."/>
        </authorList>
    </citation>
    <scope>NUCLEOTIDE SEQUENCE</scope>
    <source>
        <strain evidence="6">CCMP2712</strain>
    </source>
</reference>
<dbReference type="RefSeq" id="XP_005828244.1">
    <property type="nucleotide sequence ID" value="XM_005828187.1"/>
</dbReference>
<keyword evidence="2" id="KW-0472">Membrane</keyword>
<feature type="chain" id="PRO_5008770655" evidence="3">
    <location>
        <begin position="24"/>
        <end position="170"/>
    </location>
</feature>
<dbReference type="KEGG" id="gtt:GUITHDRAFT_153901"/>
<keyword evidence="2" id="KW-0812">Transmembrane</keyword>
<keyword evidence="2" id="KW-1133">Transmembrane helix</keyword>
<dbReference type="PaxDb" id="55529-EKX41264"/>
<proteinExistence type="predicted"/>
<feature type="signal peptide" evidence="3">
    <location>
        <begin position="1"/>
        <end position="23"/>
    </location>
</feature>
<evidence type="ECO:0000256" key="3">
    <source>
        <dbReference type="SAM" id="SignalP"/>
    </source>
</evidence>
<sequence length="170" mass="18822">MKLCYSRLVLIFVLFQVAQQIGGSPLLVEKGLKSARTQHTQSLREDITNPSVKSAFVKKFDKVKSQHKKNSHDEDKKARSEEKLTKKSKNRGDELTASGHKPTAQPEDEAVYFMNMLPWILPVVCLTILVLVGIGAKMCQAGNYKHTAALREGGVQPTFKYGGPIAVGRV</sequence>
<dbReference type="AlphaFoldDB" id="L1IZF3"/>
<dbReference type="EMBL" id="JH993025">
    <property type="protein sequence ID" value="EKX41264.1"/>
    <property type="molecule type" value="Genomic_DNA"/>
</dbReference>
<feature type="transmembrane region" description="Helical" evidence="2">
    <location>
        <begin position="116"/>
        <end position="136"/>
    </location>
</feature>
<evidence type="ECO:0000256" key="2">
    <source>
        <dbReference type="SAM" id="Phobius"/>
    </source>
</evidence>
<reference evidence="5" key="3">
    <citation type="submission" date="2016-03" db="UniProtKB">
        <authorList>
            <consortium name="EnsemblProtists"/>
        </authorList>
    </citation>
    <scope>IDENTIFICATION</scope>
</reference>
<feature type="region of interest" description="Disordered" evidence="1">
    <location>
        <begin position="65"/>
        <end position="103"/>
    </location>
</feature>
<name>L1IZF3_GUITC</name>
<organism evidence="4">
    <name type="scientific">Guillardia theta (strain CCMP2712)</name>
    <name type="common">Cryptophyte</name>
    <dbReference type="NCBI Taxonomy" id="905079"/>
    <lineage>
        <taxon>Eukaryota</taxon>
        <taxon>Cryptophyceae</taxon>
        <taxon>Pyrenomonadales</taxon>
        <taxon>Geminigeraceae</taxon>
        <taxon>Guillardia</taxon>
    </lineage>
</organism>
<protein>
    <submittedName>
        <fullName evidence="4 5">Uncharacterized protein</fullName>
    </submittedName>
</protein>
<dbReference type="HOGENOM" id="CLU_1573622_0_0_1"/>
<dbReference type="EnsemblProtists" id="EKX41264">
    <property type="protein sequence ID" value="EKX41264"/>
    <property type="gene ID" value="GUITHDRAFT_153901"/>
</dbReference>
<reference evidence="4 6" key="1">
    <citation type="journal article" date="2012" name="Nature">
        <title>Algal genomes reveal evolutionary mosaicism and the fate of nucleomorphs.</title>
        <authorList>
            <consortium name="DOE Joint Genome Institute"/>
            <person name="Curtis B.A."/>
            <person name="Tanifuji G."/>
            <person name="Burki F."/>
            <person name="Gruber A."/>
            <person name="Irimia M."/>
            <person name="Maruyama S."/>
            <person name="Arias M.C."/>
            <person name="Ball S.G."/>
            <person name="Gile G.H."/>
            <person name="Hirakawa Y."/>
            <person name="Hopkins J.F."/>
            <person name="Kuo A."/>
            <person name="Rensing S.A."/>
            <person name="Schmutz J."/>
            <person name="Symeonidi A."/>
            <person name="Elias M."/>
            <person name="Eveleigh R.J."/>
            <person name="Herman E.K."/>
            <person name="Klute M.J."/>
            <person name="Nakayama T."/>
            <person name="Obornik M."/>
            <person name="Reyes-Prieto A."/>
            <person name="Armbrust E.V."/>
            <person name="Aves S.J."/>
            <person name="Beiko R.G."/>
            <person name="Coutinho P."/>
            <person name="Dacks J.B."/>
            <person name="Durnford D.G."/>
            <person name="Fast N.M."/>
            <person name="Green B.R."/>
            <person name="Grisdale C.J."/>
            <person name="Hempel F."/>
            <person name="Henrissat B."/>
            <person name="Hoppner M.P."/>
            <person name="Ishida K."/>
            <person name="Kim E."/>
            <person name="Koreny L."/>
            <person name="Kroth P.G."/>
            <person name="Liu Y."/>
            <person name="Malik S.B."/>
            <person name="Maier U.G."/>
            <person name="McRose D."/>
            <person name="Mock T."/>
            <person name="Neilson J.A."/>
            <person name="Onodera N.T."/>
            <person name="Poole A.M."/>
            <person name="Pritham E.J."/>
            <person name="Richards T.A."/>
            <person name="Rocap G."/>
            <person name="Roy S.W."/>
            <person name="Sarai C."/>
            <person name="Schaack S."/>
            <person name="Shirato S."/>
            <person name="Slamovits C.H."/>
            <person name="Spencer D.F."/>
            <person name="Suzuki S."/>
            <person name="Worden A.Z."/>
            <person name="Zauner S."/>
            <person name="Barry K."/>
            <person name="Bell C."/>
            <person name="Bharti A.K."/>
            <person name="Crow J.A."/>
            <person name="Grimwood J."/>
            <person name="Kramer R."/>
            <person name="Lindquist E."/>
            <person name="Lucas S."/>
            <person name="Salamov A."/>
            <person name="McFadden G.I."/>
            <person name="Lane C.E."/>
            <person name="Keeling P.J."/>
            <person name="Gray M.W."/>
            <person name="Grigoriev I.V."/>
            <person name="Archibald J.M."/>
        </authorList>
    </citation>
    <scope>NUCLEOTIDE SEQUENCE</scope>
    <source>
        <strain evidence="4 6">CCMP2712</strain>
    </source>
</reference>
<gene>
    <name evidence="4" type="ORF">GUITHDRAFT_153901</name>
</gene>
<keyword evidence="3" id="KW-0732">Signal</keyword>